<dbReference type="InterPro" id="IPR001563">
    <property type="entry name" value="Peptidase_S10"/>
</dbReference>
<evidence type="ECO:0000256" key="1">
    <source>
        <dbReference type="ARBA" id="ARBA00009431"/>
    </source>
</evidence>
<organism evidence="2 3">
    <name type="scientific">Dendrobium chrysotoxum</name>
    <name type="common">Orchid</name>
    <dbReference type="NCBI Taxonomy" id="161865"/>
    <lineage>
        <taxon>Eukaryota</taxon>
        <taxon>Viridiplantae</taxon>
        <taxon>Streptophyta</taxon>
        <taxon>Embryophyta</taxon>
        <taxon>Tracheophyta</taxon>
        <taxon>Spermatophyta</taxon>
        <taxon>Magnoliopsida</taxon>
        <taxon>Liliopsida</taxon>
        <taxon>Asparagales</taxon>
        <taxon>Orchidaceae</taxon>
        <taxon>Epidendroideae</taxon>
        <taxon>Malaxideae</taxon>
        <taxon>Dendrobiinae</taxon>
        <taxon>Dendrobium</taxon>
    </lineage>
</organism>
<dbReference type="AlphaFoldDB" id="A0AAV7HF60"/>
<evidence type="ECO:0000313" key="2">
    <source>
        <dbReference type="EMBL" id="KAH0467681.1"/>
    </source>
</evidence>
<dbReference type="InterPro" id="IPR029058">
    <property type="entry name" value="AB_hydrolase_fold"/>
</dbReference>
<dbReference type="Pfam" id="PF00450">
    <property type="entry name" value="Peptidase_S10"/>
    <property type="match status" value="1"/>
</dbReference>
<accession>A0AAV7HF60</accession>
<comment type="caution">
    <text evidence="2">The sequence shown here is derived from an EMBL/GenBank/DDBJ whole genome shotgun (WGS) entry which is preliminary data.</text>
</comment>
<proteinExistence type="inferred from homology"/>
<reference evidence="2 3" key="1">
    <citation type="journal article" date="2021" name="Hortic Res">
        <title>Chromosome-scale assembly of the Dendrobium chrysotoxum genome enhances the understanding of orchid evolution.</title>
        <authorList>
            <person name="Zhang Y."/>
            <person name="Zhang G.Q."/>
            <person name="Zhang D."/>
            <person name="Liu X.D."/>
            <person name="Xu X.Y."/>
            <person name="Sun W.H."/>
            <person name="Yu X."/>
            <person name="Zhu X."/>
            <person name="Wang Z.W."/>
            <person name="Zhao X."/>
            <person name="Zhong W.Y."/>
            <person name="Chen H."/>
            <person name="Yin W.L."/>
            <person name="Huang T."/>
            <person name="Niu S.C."/>
            <person name="Liu Z.J."/>
        </authorList>
    </citation>
    <scope>NUCLEOTIDE SEQUENCE [LARGE SCALE GENOMIC DNA]</scope>
    <source>
        <strain evidence="2">Lindl</strain>
    </source>
</reference>
<dbReference type="GO" id="GO:0006508">
    <property type="term" value="P:proteolysis"/>
    <property type="evidence" value="ECO:0007669"/>
    <property type="project" value="InterPro"/>
</dbReference>
<name>A0AAV7HF60_DENCH</name>
<sequence>MPLLQGYAYYLGYYWANENVTREALQIKKGTVSEWQRCNNFDYLKDIPSSLPYQLNLLKRGYRALVYSGDYDMMIPFVGTKLWIKSLNLTAAGHTASEFKPQQCFAMFDRWSSKKPL</sequence>
<dbReference type="Proteomes" id="UP000775213">
    <property type="component" value="Unassembled WGS sequence"/>
</dbReference>
<dbReference type="SUPFAM" id="SSF53474">
    <property type="entry name" value="alpha/beta-Hydrolases"/>
    <property type="match status" value="1"/>
</dbReference>
<dbReference type="EMBL" id="JAGFBR010000004">
    <property type="protein sequence ID" value="KAH0467681.1"/>
    <property type="molecule type" value="Genomic_DNA"/>
</dbReference>
<dbReference type="GO" id="GO:0004185">
    <property type="term" value="F:serine-type carboxypeptidase activity"/>
    <property type="evidence" value="ECO:0007669"/>
    <property type="project" value="InterPro"/>
</dbReference>
<evidence type="ECO:0008006" key="4">
    <source>
        <dbReference type="Google" id="ProtNLM"/>
    </source>
</evidence>
<comment type="similarity">
    <text evidence="1">Belongs to the peptidase S10 family.</text>
</comment>
<protein>
    <recommendedName>
        <fullName evidence="4">Serine carboxypeptidase</fullName>
    </recommendedName>
</protein>
<evidence type="ECO:0000313" key="3">
    <source>
        <dbReference type="Proteomes" id="UP000775213"/>
    </source>
</evidence>
<gene>
    <name evidence="2" type="ORF">IEQ34_002714</name>
</gene>
<dbReference type="Gene3D" id="3.40.50.1820">
    <property type="entry name" value="alpha/beta hydrolase"/>
    <property type="match status" value="1"/>
</dbReference>
<keyword evidence="3" id="KW-1185">Reference proteome</keyword>